<evidence type="ECO:0000256" key="2">
    <source>
        <dbReference type="SAM" id="MobiDB-lite"/>
    </source>
</evidence>
<name>A0ABT1BW11_9BACT</name>
<dbReference type="Pfam" id="PF04371">
    <property type="entry name" value="PAD_porph"/>
    <property type="match status" value="1"/>
</dbReference>
<keyword evidence="4" id="KW-1185">Reference proteome</keyword>
<feature type="region of interest" description="Disordered" evidence="2">
    <location>
        <begin position="111"/>
        <end position="131"/>
    </location>
</feature>
<gene>
    <name evidence="3" type="ORF">NG821_03930</name>
</gene>
<accession>A0ABT1BW11</accession>
<evidence type="ECO:0000313" key="3">
    <source>
        <dbReference type="EMBL" id="MCO6025000.1"/>
    </source>
</evidence>
<protein>
    <submittedName>
        <fullName evidence="3">Agmatine deiminase family protein</fullName>
    </submittedName>
</protein>
<evidence type="ECO:0000256" key="1">
    <source>
        <dbReference type="ARBA" id="ARBA00022801"/>
    </source>
</evidence>
<dbReference type="EMBL" id="JAMXLY010000009">
    <property type="protein sequence ID" value="MCO6025000.1"/>
    <property type="molecule type" value="Genomic_DNA"/>
</dbReference>
<dbReference type="PANTHER" id="PTHR31377">
    <property type="entry name" value="AGMATINE DEIMINASE-RELATED"/>
    <property type="match status" value="1"/>
</dbReference>
<sequence>MTRTKENDLFYLPAEWALQSGIQLTWPHDRTDWKPYLKEITDTFVELARHIAEDEKVLVVTPHVESVRQLLKERLGQKLIGNILFYSCDTNDTWARDHGFLTLLPQSNRPVKASVPANTETSYSPEQDNKGRQPAGLLLDFHFNGWGEKFPSNLDDRINRSLYEQGAFNGEREDHENFVLEGGSIESDGEGTLFTTTHCLMAPHRNQPLTKEEIESKLKFVFRARRMIWLEHGLLEGDDTDGHIDTIVRTAPNDTLLYMGCQDEKDSQYEDFKLLEQQLQSLRTLNGTPYQLLELPMPDPIYEDGERLPATYANFVITNHAILYPTYHQAEKDRSSGKILSKAFPDKRIIGIDARTVIRQHGSLHCLTMQFPTGIIRNKN</sequence>
<dbReference type="PANTHER" id="PTHR31377:SF0">
    <property type="entry name" value="AGMATINE DEIMINASE-RELATED"/>
    <property type="match status" value="1"/>
</dbReference>
<comment type="caution">
    <text evidence="3">The sequence shown here is derived from an EMBL/GenBank/DDBJ whole genome shotgun (WGS) entry which is preliminary data.</text>
</comment>
<dbReference type="SUPFAM" id="SSF55909">
    <property type="entry name" value="Pentein"/>
    <property type="match status" value="1"/>
</dbReference>
<evidence type="ECO:0000313" key="4">
    <source>
        <dbReference type="Proteomes" id="UP001204015"/>
    </source>
</evidence>
<proteinExistence type="predicted"/>
<reference evidence="3 4" key="1">
    <citation type="submission" date="2022-06" db="EMBL/GenBank/DDBJ databases">
        <title>A taxonomic note on the genus Prevotella: Description of four novel genera and emended description of the genera Hallella and Xylanibacter.</title>
        <authorList>
            <person name="Hitch T.C.A."/>
        </authorList>
    </citation>
    <scope>NUCLEOTIDE SEQUENCE [LARGE SCALE GENOMIC DNA]</scope>
    <source>
        <strain evidence="3 4">DSM 100619</strain>
    </source>
</reference>
<dbReference type="InterPro" id="IPR007466">
    <property type="entry name" value="Peptidyl-Arg-deiminase_porph"/>
</dbReference>
<organism evidence="3 4">
    <name type="scientific">Segatella cerevisiae</name>
    <dbReference type="NCBI Taxonomy" id="2053716"/>
    <lineage>
        <taxon>Bacteria</taxon>
        <taxon>Pseudomonadati</taxon>
        <taxon>Bacteroidota</taxon>
        <taxon>Bacteroidia</taxon>
        <taxon>Bacteroidales</taxon>
        <taxon>Prevotellaceae</taxon>
        <taxon>Segatella</taxon>
    </lineage>
</organism>
<dbReference type="RefSeq" id="WP_252760357.1">
    <property type="nucleotide sequence ID" value="NZ_JAMXLY010000009.1"/>
</dbReference>
<dbReference type="Proteomes" id="UP001204015">
    <property type="component" value="Unassembled WGS sequence"/>
</dbReference>
<feature type="compositionally biased region" description="Polar residues" evidence="2">
    <location>
        <begin position="116"/>
        <end position="126"/>
    </location>
</feature>
<dbReference type="Gene3D" id="3.75.10.10">
    <property type="entry name" value="L-arginine/glycine Amidinotransferase, Chain A"/>
    <property type="match status" value="1"/>
</dbReference>
<keyword evidence="1" id="KW-0378">Hydrolase</keyword>